<reference evidence="3 4" key="1">
    <citation type="submission" date="2020-04" db="EMBL/GenBank/DDBJ databases">
        <title>Thalassotalea sp. M1531, isolated from the surface of marine red alga.</title>
        <authorList>
            <person name="Pang L."/>
            <person name="Lu D.-C."/>
        </authorList>
    </citation>
    <scope>NUCLEOTIDE SEQUENCE [LARGE SCALE GENOMIC DNA]</scope>
    <source>
        <strain evidence="3 4">M1531</strain>
    </source>
</reference>
<proteinExistence type="predicted"/>
<feature type="transmembrane region" description="Helical" evidence="1">
    <location>
        <begin position="178"/>
        <end position="200"/>
    </location>
</feature>
<feature type="transmembrane region" description="Helical" evidence="1">
    <location>
        <begin position="239"/>
        <end position="257"/>
    </location>
</feature>
<keyword evidence="1" id="KW-0812">Transmembrane</keyword>
<feature type="transmembrane region" description="Helical" evidence="1">
    <location>
        <begin position="212"/>
        <end position="230"/>
    </location>
</feature>
<accession>A0A7Y0Q8E8</accession>
<dbReference type="RefSeq" id="WP_169076163.1">
    <property type="nucleotide sequence ID" value="NZ_JABBXH010000005.1"/>
</dbReference>
<keyword evidence="4" id="KW-1185">Reference proteome</keyword>
<dbReference type="InterPro" id="IPR002541">
    <property type="entry name" value="Cyt_c_assembly"/>
</dbReference>
<evidence type="ECO:0000256" key="1">
    <source>
        <dbReference type="SAM" id="Phobius"/>
    </source>
</evidence>
<dbReference type="EMBL" id="JABBXH010000005">
    <property type="protein sequence ID" value="NMP32837.1"/>
    <property type="molecule type" value="Genomic_DNA"/>
</dbReference>
<feature type="domain" description="Cytochrome c assembly protein" evidence="2">
    <location>
        <begin position="46"/>
        <end position="264"/>
    </location>
</feature>
<dbReference type="GO" id="GO:0005886">
    <property type="term" value="C:plasma membrane"/>
    <property type="evidence" value="ECO:0007669"/>
    <property type="project" value="TreeGrafter"/>
</dbReference>
<name>A0A7Y0Q8E8_9GAMM</name>
<evidence type="ECO:0000259" key="2">
    <source>
        <dbReference type="Pfam" id="PF01578"/>
    </source>
</evidence>
<feature type="transmembrane region" description="Helical" evidence="1">
    <location>
        <begin position="36"/>
        <end position="57"/>
    </location>
</feature>
<sequence>MDFIGVSTLIAVICYLSATVLILAKLFDSKGPNQLLVLMLACFAIIPHTLLATNQLFTNEQINFSLPNVITFVSVVITLLITLVAIKYKLNLLQPATYAFAGVWLIITMVLPDVAHIPLAISKFGVISHITLSLIAYCVLIIACLYSFQVAYINMKLKSKNLAAVNHLPPLMQVERQLFVILAIGTNALAATEITGFLFLDGIFSKENAHKTVLSLFALSIYITILWGHYKKGWRGHKVLTLTIIATTLLTLAYFGSRFVKEFLLS</sequence>
<dbReference type="PANTHER" id="PTHR38034:SF1">
    <property type="entry name" value="INNER MEMBRANE PROTEIN YPJD"/>
    <property type="match status" value="1"/>
</dbReference>
<feature type="transmembrane region" description="Helical" evidence="1">
    <location>
        <begin position="69"/>
        <end position="86"/>
    </location>
</feature>
<dbReference type="Proteomes" id="UP000568664">
    <property type="component" value="Unassembled WGS sequence"/>
</dbReference>
<keyword evidence="1" id="KW-1133">Transmembrane helix</keyword>
<dbReference type="Pfam" id="PF01578">
    <property type="entry name" value="Cytochrom_C_asm"/>
    <property type="match status" value="1"/>
</dbReference>
<feature type="transmembrane region" description="Helical" evidence="1">
    <location>
        <begin position="127"/>
        <end position="148"/>
    </location>
</feature>
<protein>
    <submittedName>
        <fullName evidence="3">Cytochrome c biogenesis protein CcsA</fullName>
    </submittedName>
</protein>
<dbReference type="GO" id="GO:0020037">
    <property type="term" value="F:heme binding"/>
    <property type="evidence" value="ECO:0007669"/>
    <property type="project" value="InterPro"/>
</dbReference>
<feature type="transmembrane region" description="Helical" evidence="1">
    <location>
        <begin position="6"/>
        <end position="24"/>
    </location>
</feature>
<organism evidence="3 4">
    <name type="scientific">Thalassotalea algicola</name>
    <dbReference type="NCBI Taxonomy" id="2716224"/>
    <lineage>
        <taxon>Bacteria</taxon>
        <taxon>Pseudomonadati</taxon>
        <taxon>Pseudomonadota</taxon>
        <taxon>Gammaproteobacteria</taxon>
        <taxon>Alteromonadales</taxon>
        <taxon>Colwelliaceae</taxon>
        <taxon>Thalassotalea</taxon>
    </lineage>
</organism>
<dbReference type="PANTHER" id="PTHR38034">
    <property type="entry name" value="INNER MEMBRANE PROTEIN YPJD"/>
    <property type="match status" value="1"/>
</dbReference>
<feature type="transmembrane region" description="Helical" evidence="1">
    <location>
        <begin position="98"/>
        <end position="121"/>
    </location>
</feature>
<evidence type="ECO:0000313" key="3">
    <source>
        <dbReference type="EMBL" id="NMP32837.1"/>
    </source>
</evidence>
<gene>
    <name evidence="3" type="primary">ccsA</name>
    <name evidence="3" type="ORF">HII17_14870</name>
</gene>
<comment type="caution">
    <text evidence="3">The sequence shown here is derived from an EMBL/GenBank/DDBJ whole genome shotgun (WGS) entry which is preliminary data.</text>
</comment>
<dbReference type="GO" id="GO:0017004">
    <property type="term" value="P:cytochrome complex assembly"/>
    <property type="evidence" value="ECO:0007669"/>
    <property type="project" value="InterPro"/>
</dbReference>
<dbReference type="InterPro" id="IPR052372">
    <property type="entry name" value="YpjD/HemX"/>
</dbReference>
<dbReference type="AlphaFoldDB" id="A0A7Y0Q8E8"/>
<keyword evidence="1" id="KW-0472">Membrane</keyword>
<evidence type="ECO:0000313" key="4">
    <source>
        <dbReference type="Proteomes" id="UP000568664"/>
    </source>
</evidence>